<dbReference type="AlphaFoldDB" id="A0A0L6VTS6"/>
<evidence type="ECO:0000313" key="3">
    <source>
        <dbReference type="Proteomes" id="UP000037035"/>
    </source>
</evidence>
<feature type="transmembrane region" description="Helical" evidence="1">
    <location>
        <begin position="612"/>
        <end position="629"/>
    </location>
</feature>
<evidence type="ECO:0000256" key="1">
    <source>
        <dbReference type="SAM" id="Phobius"/>
    </source>
</evidence>
<dbReference type="Proteomes" id="UP000037035">
    <property type="component" value="Unassembled WGS sequence"/>
</dbReference>
<keyword evidence="3" id="KW-1185">Reference proteome</keyword>
<gene>
    <name evidence="2" type="ORF">VP01_1064g1</name>
</gene>
<keyword evidence="1" id="KW-0812">Transmembrane</keyword>
<comment type="caution">
    <text evidence="2">The sequence shown here is derived from an EMBL/GenBank/DDBJ whole genome shotgun (WGS) entry which is preliminary data.</text>
</comment>
<keyword evidence="1" id="KW-1133">Transmembrane helix</keyword>
<feature type="transmembrane region" description="Helical" evidence="1">
    <location>
        <begin position="461"/>
        <end position="482"/>
    </location>
</feature>
<sequence length="920" mass="103883">MLRVEVQEQPGGSPLWVICVVVVSVRAMNATKLLEFWARTFLFALEDTSQSSAADPITPITLINGDGLNSICGVVEGFYRVDEIRNIYIFYGGSGVRLKLLLYAALICCSYMLLLYAALDGSIYYHPRITTAGGHLTLSARCSTLGDRSSSSVSLLENLRVEQTTMRRYLRRRRISIRCVFYQLSSFSCYWVSVYLDRHGGLQRSSQCLLRSEFGTFLLLDVTRICKHSVNFAPKSGSVNKHTSDVDQDEVLRRSRWWSVSNQSHGPHVYISRWIRWLMTPSHSTATRRAGVPSASFQTDRRLNCLYAQNGLPHDNDAFNGFLNHGWSKTSNTRSKATSHSESWTIKNFPPPAHASSLEGLAAQRREINMEKLNPLDPLIYKRDTHSDGAIEISLKWICHLGKNQSASRFLSTIKTKSAGNQGATTTIEADKLNKNVLKLSFFSDYSFCANRPLSSSDLQFILILVNTLVVILLLFLFLFFCDIPVFPCLSVFPLFRSSLLIVDTFPILMNSFLNLSIPITQLNNLRSLNSTQSQSSISPGSLVNSSTSSFSVCPCLHCPSLLSSSLQLILSTFLMKTVGISSILFLHHFYSLLFCFFLFDSLSADSLELTLLFICEIFCFSYHAYLLFFYSNSLFNFLFNHMAILYLEYLFRLVTSKSNHQFFTFFIHNYQLLSVSTQPELDQLFSRTQILFVIFSPLLLFLSEQSSHCFNRISTDIWNRHPIWYQMNGTEDMKQKQSYLEYMDKIKLKGSSIAPQLHFIKVSLNSCTFSAILPKSRTFGLHAREVANPPVTSAQGILPTNQSHEYPATDGHTPSEMDFLVWTGNMRGTRVPLILTLPTDASGCSTFDHFAIALDSFKKKRLDDYGNKTGTNGDAGLIGWVIALTGQFPVLHVCKKGQAFPLPREAPNDFSMMKQLKEK</sequence>
<evidence type="ECO:0000313" key="2">
    <source>
        <dbReference type="EMBL" id="KNZ64119.1"/>
    </source>
</evidence>
<reference evidence="2 3" key="1">
    <citation type="submission" date="2015-08" db="EMBL/GenBank/DDBJ databases">
        <title>Next Generation Sequencing and Analysis of the Genome of Puccinia sorghi L Schw, the Causal Agent of Maize Common Rust.</title>
        <authorList>
            <person name="Rochi L."/>
            <person name="Burguener G."/>
            <person name="Darino M."/>
            <person name="Turjanski A."/>
            <person name="Kreff E."/>
            <person name="Dieguez M.J."/>
            <person name="Sacco F."/>
        </authorList>
    </citation>
    <scope>NUCLEOTIDE SEQUENCE [LARGE SCALE GENOMIC DNA]</scope>
    <source>
        <strain evidence="2 3">RO10H11247</strain>
    </source>
</reference>
<dbReference type="EMBL" id="LAVV01000721">
    <property type="protein sequence ID" value="KNZ64119.1"/>
    <property type="molecule type" value="Genomic_DNA"/>
</dbReference>
<proteinExistence type="predicted"/>
<feature type="transmembrane region" description="Helical" evidence="1">
    <location>
        <begin position="175"/>
        <end position="196"/>
    </location>
</feature>
<keyword evidence="1" id="KW-0472">Membrane</keyword>
<protein>
    <submittedName>
        <fullName evidence="2">Uncharacterized protein</fullName>
    </submittedName>
</protein>
<feature type="transmembrane region" description="Helical" evidence="1">
    <location>
        <begin position="635"/>
        <end position="652"/>
    </location>
</feature>
<organism evidence="2 3">
    <name type="scientific">Puccinia sorghi</name>
    <dbReference type="NCBI Taxonomy" id="27349"/>
    <lineage>
        <taxon>Eukaryota</taxon>
        <taxon>Fungi</taxon>
        <taxon>Dikarya</taxon>
        <taxon>Basidiomycota</taxon>
        <taxon>Pucciniomycotina</taxon>
        <taxon>Pucciniomycetes</taxon>
        <taxon>Pucciniales</taxon>
        <taxon>Pucciniaceae</taxon>
        <taxon>Puccinia</taxon>
    </lineage>
</organism>
<feature type="transmembrane region" description="Helical" evidence="1">
    <location>
        <begin position="100"/>
        <end position="119"/>
    </location>
</feature>
<dbReference type="VEuPathDB" id="FungiDB:VP01_1064g1"/>
<feature type="transmembrane region" description="Helical" evidence="1">
    <location>
        <begin position="579"/>
        <end position="600"/>
    </location>
</feature>
<name>A0A0L6VTS6_9BASI</name>
<accession>A0A0L6VTS6</accession>